<dbReference type="InterPro" id="IPR009288">
    <property type="entry name" value="AIG2-like_dom"/>
</dbReference>
<name>A0A9X2M7Y1_9FIRM</name>
<evidence type="ECO:0000313" key="5">
    <source>
        <dbReference type="EMBL" id="MCR1821913.1"/>
    </source>
</evidence>
<dbReference type="InterPro" id="IPR036568">
    <property type="entry name" value="GGCT-like_sf"/>
</dbReference>
<dbReference type="InterPro" id="IPR013024">
    <property type="entry name" value="GGCT-like"/>
</dbReference>
<keyword evidence="3" id="KW-0732">Signal</keyword>
<dbReference type="Pfam" id="PF06094">
    <property type="entry name" value="GGACT"/>
    <property type="match status" value="2"/>
</dbReference>
<feature type="domain" description="Gamma-glutamylcyclotransferase AIG2-like" evidence="4">
    <location>
        <begin position="171"/>
        <end position="298"/>
    </location>
</feature>
<sequence length="306" mass="35238">MKKILLGTLLLTFLLTLTGCSTPKEEVESINKVFVYGSLRSDMFNYDVYLNGKVEENKKATIKGDLFHLDNKGYPAVVPGDGEVIGELMTFKDFESTLKDLDELEAYVEGEEKENEYNRKVVDVKLEDGSVEKAYYYEYNPSADYNKDDKLIEVKNGDWNSYMENMKVERVFVYGSLRSDMFNYKTYLDGKVKENVKGTISGDLFHIENKGYPAVVPGEGEVVGELMSFNDFESVLKELDELEAYEKGKESENEYNRKVVNVKIAEGTVIKAYYYEYNESADYNKDDKLVPVKNGDWKQYMEKNKK</sequence>
<dbReference type="Proteomes" id="UP001140817">
    <property type="component" value="Unassembled WGS sequence"/>
</dbReference>
<dbReference type="SUPFAM" id="SSF110857">
    <property type="entry name" value="Gamma-glutamyl cyclotransferase-like"/>
    <property type="match status" value="2"/>
</dbReference>
<feature type="chain" id="PRO_5040918551" description="Putative gamma-glutamylcyclotransferase" evidence="3">
    <location>
        <begin position="24"/>
        <end position="306"/>
    </location>
</feature>
<protein>
    <recommendedName>
        <fullName evidence="2">Putative gamma-glutamylcyclotransferase</fullName>
    </recommendedName>
</protein>
<dbReference type="PANTHER" id="PTHR31544">
    <property type="entry name" value="AIG2-LIKE PROTEIN D"/>
    <property type="match status" value="1"/>
</dbReference>
<dbReference type="PANTHER" id="PTHR31544:SF2">
    <property type="entry name" value="AIG2-LIKE PROTEIN D"/>
    <property type="match status" value="1"/>
</dbReference>
<dbReference type="PROSITE" id="PS51257">
    <property type="entry name" value="PROKAR_LIPOPROTEIN"/>
    <property type="match status" value="1"/>
</dbReference>
<dbReference type="Gene3D" id="3.10.490.10">
    <property type="entry name" value="Gamma-glutamyl cyclotransferase-like"/>
    <property type="match status" value="2"/>
</dbReference>
<reference evidence="5" key="1">
    <citation type="submission" date="2022-07" db="EMBL/GenBank/DDBJ databases">
        <title>Enhanced cultured diversity of the mouse gut microbiota enables custom-made synthetic communities.</title>
        <authorList>
            <person name="Afrizal A."/>
        </authorList>
    </citation>
    <scope>NUCLEOTIDE SEQUENCE</scope>
    <source>
        <strain evidence="5">DSM 29186</strain>
    </source>
</reference>
<gene>
    <name evidence="5" type="ORF">NSA58_03840</name>
</gene>
<proteinExistence type="predicted"/>
<evidence type="ECO:0000256" key="3">
    <source>
        <dbReference type="SAM" id="SignalP"/>
    </source>
</evidence>
<evidence type="ECO:0000259" key="4">
    <source>
        <dbReference type="Pfam" id="PF06094"/>
    </source>
</evidence>
<accession>A0A9X2M7Y1</accession>
<organism evidence="5 6">
    <name type="scientific">Terrisporobacter muris</name>
    <dbReference type="NCBI Taxonomy" id="2963284"/>
    <lineage>
        <taxon>Bacteria</taxon>
        <taxon>Bacillati</taxon>
        <taxon>Bacillota</taxon>
        <taxon>Clostridia</taxon>
        <taxon>Peptostreptococcales</taxon>
        <taxon>Peptostreptococcaceae</taxon>
        <taxon>Terrisporobacter</taxon>
    </lineage>
</organism>
<comment type="caution">
    <text evidence="5">The sequence shown here is derived from an EMBL/GenBank/DDBJ whole genome shotgun (WGS) entry which is preliminary data.</text>
</comment>
<dbReference type="RefSeq" id="WP_161791919.1">
    <property type="nucleotide sequence ID" value="NZ_JANKBY010000026.1"/>
</dbReference>
<feature type="signal peptide" evidence="3">
    <location>
        <begin position="1"/>
        <end position="23"/>
    </location>
</feature>
<keyword evidence="1" id="KW-0808">Transferase</keyword>
<dbReference type="GO" id="GO:0016740">
    <property type="term" value="F:transferase activity"/>
    <property type="evidence" value="ECO:0007669"/>
    <property type="project" value="UniProtKB-KW"/>
</dbReference>
<feature type="domain" description="Gamma-glutamylcyclotransferase AIG2-like" evidence="4">
    <location>
        <begin position="33"/>
        <end position="160"/>
    </location>
</feature>
<keyword evidence="6" id="KW-1185">Reference proteome</keyword>
<dbReference type="CDD" id="cd06661">
    <property type="entry name" value="GGCT_like"/>
    <property type="match status" value="2"/>
</dbReference>
<dbReference type="AlphaFoldDB" id="A0A9X2M7Y1"/>
<evidence type="ECO:0000256" key="2">
    <source>
        <dbReference type="ARBA" id="ARBA00030602"/>
    </source>
</evidence>
<dbReference type="InterPro" id="IPR045038">
    <property type="entry name" value="AIG2-like"/>
</dbReference>
<dbReference type="EMBL" id="JANKBY010000026">
    <property type="protein sequence ID" value="MCR1821913.1"/>
    <property type="molecule type" value="Genomic_DNA"/>
</dbReference>
<evidence type="ECO:0000256" key="1">
    <source>
        <dbReference type="ARBA" id="ARBA00022679"/>
    </source>
</evidence>
<evidence type="ECO:0000313" key="6">
    <source>
        <dbReference type="Proteomes" id="UP001140817"/>
    </source>
</evidence>